<keyword evidence="5" id="KW-0444">Lipid biosynthesis</keyword>
<reference evidence="14 16" key="1">
    <citation type="submission" date="2015-11" db="EMBL/GenBank/DDBJ databases">
        <title>Genomic analysis of 38 Legionella species identifies large and diverse effector repertoires.</title>
        <authorList>
            <person name="Burstein D."/>
            <person name="Amaro F."/>
            <person name="Zusman T."/>
            <person name="Lifshitz Z."/>
            <person name="Cohen O."/>
            <person name="Gilbert J.A."/>
            <person name="Pupko T."/>
            <person name="Shuman H.A."/>
            <person name="Segal G."/>
        </authorList>
    </citation>
    <scope>NUCLEOTIDE SEQUENCE [LARGE SCALE GENOMIC DNA]</scope>
    <source>
        <strain evidence="14 16">CDC#1407-AL-14</strain>
    </source>
</reference>
<dbReference type="EMBL" id="LNXT01000009">
    <property type="protein sequence ID" value="KTC74493.1"/>
    <property type="molecule type" value="Genomic_DNA"/>
</dbReference>
<dbReference type="OrthoDB" id="9803628at2"/>
<dbReference type="InterPro" id="IPR014358">
    <property type="entry name" value="Enoyl-ACP_Rdtase_NADH"/>
</dbReference>
<dbReference type="PANTHER" id="PTHR43159:SF2">
    <property type="entry name" value="ENOYL-[ACYL-CARRIER-PROTEIN] REDUCTASE [NADH], CHLOROPLASTIC"/>
    <property type="match status" value="1"/>
</dbReference>
<name>A0A378IDL4_9GAMM</name>
<evidence type="ECO:0000256" key="12">
    <source>
        <dbReference type="PIRSR" id="PIRSR000094-2"/>
    </source>
</evidence>
<reference evidence="15 17" key="2">
    <citation type="submission" date="2018-06" db="EMBL/GenBank/DDBJ databases">
        <authorList>
            <consortium name="Pathogen Informatics"/>
            <person name="Doyle S."/>
        </authorList>
    </citation>
    <scope>NUCLEOTIDE SEQUENCE [LARGE SCALE GENOMIC DNA]</scope>
    <source>
        <strain evidence="15 17">NCTC12437</strain>
    </source>
</reference>
<evidence type="ECO:0000256" key="10">
    <source>
        <dbReference type="ARBA" id="ARBA00033016"/>
    </source>
</evidence>
<sequence>MKGLIVGVTNESSIAWGCAKVLHEAGVELALTYQNEKAKHYVQPLAQKLNASVFMPLDVSKEEQMTALFDAINTQWGRLDFLIHSIAFAPKSDLQGRVVDCTKEGFLMAMDISCHSLIRLSRAAEPLMNEGGSIITMSYYGSEKVIKNYNIMGPVKAALESTVRYLAIELGQEKIRVNAISPGPIMTRAASGLAHFDQLMEKAANEAPLNQLATIEAVGDMAAFLVSEKAAHITGQVLYVDDGYNICG</sequence>
<feature type="binding site" evidence="13">
    <location>
        <begin position="58"/>
        <end position="59"/>
    </location>
    <ligand>
        <name>NAD(+)</name>
        <dbReference type="ChEBI" id="CHEBI:57540"/>
    </ligand>
</feature>
<keyword evidence="9" id="KW-0275">Fatty acid biosynthesis</keyword>
<organism evidence="15 17">
    <name type="scientific">Legionella birminghamensis</name>
    <dbReference type="NCBI Taxonomy" id="28083"/>
    <lineage>
        <taxon>Bacteria</taxon>
        <taxon>Pseudomonadati</taxon>
        <taxon>Pseudomonadota</taxon>
        <taxon>Gammaproteobacteria</taxon>
        <taxon>Legionellales</taxon>
        <taxon>Legionellaceae</taxon>
        <taxon>Legionella</taxon>
    </lineage>
</organism>
<evidence type="ECO:0000256" key="1">
    <source>
        <dbReference type="ARBA" id="ARBA00005194"/>
    </source>
</evidence>
<dbReference type="Gene3D" id="1.10.8.400">
    <property type="entry name" value="Enoyl acyl carrier protein reductase"/>
    <property type="match status" value="1"/>
</dbReference>
<dbReference type="SUPFAM" id="SSF51735">
    <property type="entry name" value="NAD(P)-binding Rossmann-fold domains"/>
    <property type="match status" value="1"/>
</dbReference>
<dbReference type="NCBIfam" id="NF005717">
    <property type="entry name" value="PRK07533.1"/>
    <property type="match status" value="1"/>
</dbReference>
<dbReference type="CDD" id="cd05372">
    <property type="entry name" value="ENR_SDR"/>
    <property type="match status" value="1"/>
</dbReference>
<dbReference type="EC" id="1.3.1.9" evidence="3"/>
<evidence type="ECO:0000256" key="5">
    <source>
        <dbReference type="ARBA" id="ARBA00022516"/>
    </source>
</evidence>
<dbReference type="GO" id="GO:0006633">
    <property type="term" value="P:fatty acid biosynthetic process"/>
    <property type="evidence" value="ECO:0007669"/>
    <property type="project" value="UniProtKB-UniPathway"/>
</dbReference>
<dbReference type="Gene3D" id="3.40.50.720">
    <property type="entry name" value="NAD(P)-binding Rossmann-like Domain"/>
    <property type="match status" value="1"/>
</dbReference>
<evidence type="ECO:0000256" key="9">
    <source>
        <dbReference type="ARBA" id="ARBA00023160"/>
    </source>
</evidence>
<evidence type="ECO:0000256" key="7">
    <source>
        <dbReference type="ARBA" id="ARBA00023002"/>
    </source>
</evidence>
<dbReference type="Proteomes" id="UP000054735">
    <property type="component" value="Unassembled WGS sequence"/>
</dbReference>
<keyword evidence="16" id="KW-1185">Reference proteome</keyword>
<evidence type="ECO:0000256" key="8">
    <source>
        <dbReference type="ARBA" id="ARBA00023098"/>
    </source>
</evidence>
<keyword evidence="8" id="KW-0443">Lipid metabolism</keyword>
<dbReference type="UniPathway" id="UPA00094"/>
<comment type="similarity">
    <text evidence="2">Belongs to the short-chain dehydrogenases/reductases (SDR) family. FabI subfamily.</text>
</comment>
<feature type="binding site" evidence="13">
    <location>
        <begin position="185"/>
        <end position="189"/>
    </location>
    <ligand>
        <name>NAD(+)</name>
        <dbReference type="ChEBI" id="CHEBI:57540"/>
    </ligand>
</feature>
<feature type="binding site" evidence="13">
    <location>
        <position position="86"/>
    </location>
    <ligand>
        <name>NAD(+)</name>
        <dbReference type="ChEBI" id="CHEBI:57540"/>
    </ligand>
</feature>
<feature type="binding site" evidence="13">
    <location>
        <position position="34"/>
    </location>
    <ligand>
        <name>NAD(+)</name>
        <dbReference type="ChEBI" id="CHEBI:57540"/>
    </ligand>
</feature>
<evidence type="ECO:0000313" key="17">
    <source>
        <dbReference type="Proteomes" id="UP000255066"/>
    </source>
</evidence>
<dbReference type="EMBL" id="UGNW01000001">
    <property type="protein sequence ID" value="STX32621.1"/>
    <property type="molecule type" value="Genomic_DNA"/>
</dbReference>
<dbReference type="PRINTS" id="PR00081">
    <property type="entry name" value="GDHRDH"/>
</dbReference>
<gene>
    <name evidence="15" type="primary">fabI_2</name>
    <name evidence="14" type="synonym">fabI_1</name>
    <name evidence="14" type="ORF">Lbir_0773</name>
    <name evidence="15" type="ORF">NCTC12437_02415</name>
</gene>
<dbReference type="GO" id="GO:0004318">
    <property type="term" value="F:enoyl-[acyl-carrier-protein] reductase (NADH) activity"/>
    <property type="evidence" value="ECO:0007669"/>
    <property type="project" value="UniProtKB-EC"/>
</dbReference>
<feature type="binding site" evidence="12">
    <location>
        <position position="89"/>
    </location>
    <ligand>
        <name>substrate</name>
    </ligand>
</feature>
<evidence type="ECO:0000313" key="16">
    <source>
        <dbReference type="Proteomes" id="UP000054735"/>
    </source>
</evidence>
<keyword evidence="6" id="KW-0276">Fatty acid metabolism</keyword>
<proteinExistence type="inferred from homology"/>
<evidence type="ECO:0000256" key="3">
    <source>
        <dbReference type="ARBA" id="ARBA00012996"/>
    </source>
</evidence>
<dbReference type="InterPro" id="IPR036291">
    <property type="entry name" value="NAD(P)-bd_dom_sf"/>
</dbReference>
<dbReference type="RefSeq" id="WP_058522880.1">
    <property type="nucleotide sequence ID" value="NZ_CAAAHV010000036.1"/>
</dbReference>
<evidence type="ECO:0000256" key="11">
    <source>
        <dbReference type="PIRSR" id="PIRSR000094-1"/>
    </source>
</evidence>
<accession>A0A378IDL4</accession>
<dbReference type="AlphaFoldDB" id="A0A378IDL4"/>
<evidence type="ECO:0000313" key="15">
    <source>
        <dbReference type="EMBL" id="STX32621.1"/>
    </source>
</evidence>
<evidence type="ECO:0000256" key="6">
    <source>
        <dbReference type="ARBA" id="ARBA00022832"/>
    </source>
</evidence>
<feature type="active site" description="Proton acceptor" evidence="11">
    <location>
        <position position="149"/>
    </location>
</feature>
<protein>
    <recommendedName>
        <fullName evidence="4">Enoyl-[acyl-carrier-protein] reductase [NADH] FabI</fullName>
        <ecNumber evidence="3">1.3.1.9</ecNumber>
    </recommendedName>
    <alternativeName>
        <fullName evidence="10">NADH-dependent enoyl-ACP reductase</fullName>
    </alternativeName>
</protein>
<evidence type="ECO:0000256" key="13">
    <source>
        <dbReference type="PIRSR" id="PIRSR000094-3"/>
    </source>
</evidence>
<dbReference type="InterPro" id="IPR002347">
    <property type="entry name" value="SDR_fam"/>
</dbReference>
<feature type="binding site" evidence="13">
    <location>
        <position position="156"/>
    </location>
    <ligand>
        <name>NAD(+)</name>
        <dbReference type="ChEBI" id="CHEBI:57540"/>
    </ligand>
</feature>
<evidence type="ECO:0000256" key="4">
    <source>
        <dbReference type="ARBA" id="ARBA00014378"/>
    </source>
</evidence>
<keyword evidence="13" id="KW-0520">NAD</keyword>
<dbReference type="STRING" id="28083.Lbir_0773"/>
<evidence type="ECO:0000313" key="14">
    <source>
        <dbReference type="EMBL" id="KTC74493.1"/>
    </source>
</evidence>
<evidence type="ECO:0000256" key="2">
    <source>
        <dbReference type="ARBA" id="ARBA00009233"/>
    </source>
</evidence>
<feature type="active site" description="Proton acceptor" evidence="11">
    <location>
        <position position="139"/>
    </location>
</feature>
<feature type="binding site" evidence="13">
    <location>
        <position position="7"/>
    </location>
    <ligand>
        <name>NAD(+)</name>
        <dbReference type="ChEBI" id="CHEBI:57540"/>
    </ligand>
</feature>
<comment type="pathway">
    <text evidence="1">Lipid metabolism; fatty acid biosynthesis.</text>
</comment>
<dbReference type="Proteomes" id="UP000255066">
    <property type="component" value="Unassembled WGS sequence"/>
</dbReference>
<dbReference type="PANTHER" id="PTHR43159">
    <property type="entry name" value="ENOYL-[ACYL-CARRIER-PROTEIN] REDUCTASE"/>
    <property type="match status" value="1"/>
</dbReference>
<feature type="binding site" evidence="13">
    <location>
        <begin position="13"/>
        <end position="14"/>
    </location>
    <ligand>
        <name>NAD(+)</name>
        <dbReference type="ChEBI" id="CHEBI:57540"/>
    </ligand>
</feature>
<dbReference type="Pfam" id="PF13561">
    <property type="entry name" value="adh_short_C2"/>
    <property type="match status" value="1"/>
</dbReference>
<dbReference type="PIRSF" id="PIRSF000094">
    <property type="entry name" value="Enoyl-ACP_rdct"/>
    <property type="match status" value="1"/>
</dbReference>
<keyword evidence="7 15" id="KW-0560">Oxidoreductase</keyword>